<gene>
    <name evidence="1" type="ORF">PFR002_LOCUS1106</name>
</gene>
<reference evidence="1" key="1">
    <citation type="submission" date="2022-12" db="EMBL/GenBank/DDBJ databases">
        <authorList>
            <person name="Webb A."/>
        </authorList>
    </citation>
    <scope>NUCLEOTIDE SEQUENCE</scope>
    <source>
        <strain evidence="1">Pf2</strain>
    </source>
</reference>
<name>A0AAV0SRH3_9STRA</name>
<evidence type="ECO:0000313" key="2">
    <source>
        <dbReference type="Proteomes" id="UP001159659"/>
    </source>
</evidence>
<evidence type="ECO:0000313" key="1">
    <source>
        <dbReference type="EMBL" id="CAI5706582.1"/>
    </source>
</evidence>
<comment type="caution">
    <text evidence="1">The sequence shown here is derived from an EMBL/GenBank/DDBJ whole genome shotgun (WGS) entry which is preliminary data.</text>
</comment>
<organism evidence="1 2">
    <name type="scientific">Peronospora farinosa</name>
    <dbReference type="NCBI Taxonomy" id="134698"/>
    <lineage>
        <taxon>Eukaryota</taxon>
        <taxon>Sar</taxon>
        <taxon>Stramenopiles</taxon>
        <taxon>Oomycota</taxon>
        <taxon>Peronosporomycetes</taxon>
        <taxon>Peronosporales</taxon>
        <taxon>Peronosporaceae</taxon>
        <taxon>Peronospora</taxon>
    </lineage>
</organism>
<proteinExistence type="predicted"/>
<accession>A0AAV0SRH3</accession>
<dbReference type="EMBL" id="CANTFK010000103">
    <property type="protein sequence ID" value="CAI5706582.1"/>
    <property type="molecule type" value="Genomic_DNA"/>
</dbReference>
<dbReference type="Proteomes" id="UP001159659">
    <property type="component" value="Unassembled WGS sequence"/>
</dbReference>
<protein>
    <submittedName>
        <fullName evidence="1">Uncharacterized protein</fullName>
    </submittedName>
</protein>
<dbReference type="AlphaFoldDB" id="A0AAV0SRH3"/>
<sequence length="140" mass="16180">MDDDANISVVISYTIMFEKFKAAKPELFTGDIPLKAANAAAIAARVWEATIPGLANKIEKRVGKTWLKQFKEDKKLGLKELSLLVEEKVDYDLIEEFLQYYEMPRMAIFVYKQLVSDYKEGHLLQKKSLMDNPPYRMQNV</sequence>